<dbReference type="GO" id="GO:0008233">
    <property type="term" value="F:peptidase activity"/>
    <property type="evidence" value="ECO:0007669"/>
    <property type="project" value="UniProtKB-KW"/>
</dbReference>
<feature type="transmembrane region" description="Helical" evidence="12">
    <location>
        <begin position="85"/>
        <end position="102"/>
    </location>
</feature>
<feature type="transmembrane region" description="Helical" evidence="12">
    <location>
        <begin position="142"/>
        <end position="163"/>
    </location>
</feature>
<evidence type="ECO:0000256" key="10">
    <source>
        <dbReference type="ARBA" id="ARBA00023049"/>
    </source>
</evidence>
<feature type="transmembrane region" description="Helical" evidence="12">
    <location>
        <begin position="114"/>
        <end position="136"/>
    </location>
</feature>
<evidence type="ECO:0000256" key="2">
    <source>
        <dbReference type="ARBA" id="ARBA00004141"/>
    </source>
</evidence>
<comment type="caution">
    <text evidence="14">The sequence shown here is derived from an EMBL/GenBank/DDBJ whole genome shotgun (WGS) entry which is preliminary data.</text>
</comment>
<feature type="domain" description="Peptidase M50" evidence="13">
    <location>
        <begin position="140"/>
        <end position="173"/>
    </location>
</feature>
<evidence type="ECO:0000256" key="5">
    <source>
        <dbReference type="ARBA" id="ARBA00022692"/>
    </source>
</evidence>
<proteinExistence type="inferred from homology"/>
<keyword evidence="11 12" id="KW-0472">Membrane</keyword>
<dbReference type="PANTHER" id="PTHR39188">
    <property type="entry name" value="MEMBRANE-ASSOCIATED ZINC METALLOPROTEASE M50B"/>
    <property type="match status" value="1"/>
</dbReference>
<evidence type="ECO:0000256" key="6">
    <source>
        <dbReference type="ARBA" id="ARBA00022723"/>
    </source>
</evidence>
<feature type="transmembrane region" description="Helical" evidence="12">
    <location>
        <begin position="14"/>
        <end position="32"/>
    </location>
</feature>
<reference evidence="14" key="1">
    <citation type="submission" date="2023-12" db="EMBL/GenBank/DDBJ databases">
        <title>Fervidustalea candida gen. nov., sp. nov., a novel member of the family Paenibacillaceae isolated from a geothermal area.</title>
        <authorList>
            <person name="Li W.-J."/>
            <person name="Jiao J.-Y."/>
            <person name="Chen Y."/>
        </authorList>
    </citation>
    <scope>NUCLEOTIDE SEQUENCE</scope>
    <source>
        <strain evidence="14">SYSU GA230002</strain>
    </source>
</reference>
<feature type="domain" description="Peptidase M50" evidence="13">
    <location>
        <begin position="61"/>
        <end position="135"/>
    </location>
</feature>
<evidence type="ECO:0000256" key="4">
    <source>
        <dbReference type="ARBA" id="ARBA00022670"/>
    </source>
</evidence>
<name>A0ABU5ZF22_9BACL</name>
<keyword evidence="9 12" id="KW-1133">Transmembrane helix</keyword>
<dbReference type="PANTHER" id="PTHR39188:SF3">
    <property type="entry name" value="STAGE IV SPORULATION PROTEIN FB"/>
    <property type="match status" value="1"/>
</dbReference>
<feature type="transmembrane region" description="Helical" evidence="12">
    <location>
        <begin position="175"/>
        <end position="203"/>
    </location>
</feature>
<keyword evidence="6" id="KW-0479">Metal-binding</keyword>
<keyword evidence="8" id="KW-0862">Zinc</keyword>
<comment type="similarity">
    <text evidence="3">Belongs to the peptidase M50B family.</text>
</comment>
<evidence type="ECO:0000256" key="8">
    <source>
        <dbReference type="ARBA" id="ARBA00022833"/>
    </source>
</evidence>
<evidence type="ECO:0000256" key="12">
    <source>
        <dbReference type="SAM" id="Phobius"/>
    </source>
</evidence>
<dbReference type="Proteomes" id="UP001310386">
    <property type="component" value="Unassembled WGS sequence"/>
</dbReference>
<sequence>MNESIKKTKKSRPWGWVGAGILLLFTKIKMILPLLIKLAGPILSMLISVVSYALLLGKWETAIGLVIMLFVHEMGHVFAAKRKKLPVSLPVFIPFLGALITMKKHPRDAVTEAYIAFGGPLIGSIGAFAALLLGVWLDQMLWVAIAYIGFFLNLINLLPIHPLDGGRISVAVTRWLWLFGLIGGFFVILYLRSILFFIIWLLFAWDLYKKYVRNKKSGTSLTIPFHMEISGDYLVERGSFIPGEQHRAELAFVTYSTLEGDQKVEVFWESLGVRTAVNLPHQMLLEGVKMTHIEHIPNWKPVPDKIVVHCQISGEVYVSDKYYDVPNATRWRFGLAYAGLALFLFLMIGYIHRIFPMA</sequence>
<evidence type="ECO:0000313" key="14">
    <source>
        <dbReference type="EMBL" id="MEB3101104.1"/>
    </source>
</evidence>
<protein>
    <submittedName>
        <fullName evidence="14">Site-2 protease family protein</fullName>
    </submittedName>
</protein>
<accession>A0ABU5ZF22</accession>
<comment type="cofactor">
    <cofactor evidence="1">
        <name>Zn(2+)</name>
        <dbReference type="ChEBI" id="CHEBI:29105"/>
    </cofactor>
</comment>
<dbReference type="GO" id="GO:0006508">
    <property type="term" value="P:proteolysis"/>
    <property type="evidence" value="ECO:0007669"/>
    <property type="project" value="UniProtKB-KW"/>
</dbReference>
<evidence type="ECO:0000256" key="1">
    <source>
        <dbReference type="ARBA" id="ARBA00001947"/>
    </source>
</evidence>
<comment type="subcellular location">
    <subcellularLocation>
        <location evidence="2">Membrane</location>
        <topology evidence="2">Multi-pass membrane protein</topology>
    </subcellularLocation>
</comment>
<dbReference type="Pfam" id="PF02163">
    <property type="entry name" value="Peptidase_M50"/>
    <property type="match status" value="2"/>
</dbReference>
<evidence type="ECO:0000256" key="9">
    <source>
        <dbReference type="ARBA" id="ARBA00022989"/>
    </source>
</evidence>
<evidence type="ECO:0000256" key="7">
    <source>
        <dbReference type="ARBA" id="ARBA00022801"/>
    </source>
</evidence>
<dbReference type="InterPro" id="IPR008915">
    <property type="entry name" value="Peptidase_M50"/>
</dbReference>
<feature type="transmembrane region" description="Helical" evidence="12">
    <location>
        <begin position="331"/>
        <end position="351"/>
    </location>
</feature>
<gene>
    <name evidence="14" type="ORF">VF724_05450</name>
</gene>
<evidence type="ECO:0000256" key="3">
    <source>
        <dbReference type="ARBA" id="ARBA00007931"/>
    </source>
</evidence>
<dbReference type="EMBL" id="JAYJLD010000005">
    <property type="protein sequence ID" value="MEB3101104.1"/>
    <property type="molecule type" value="Genomic_DNA"/>
</dbReference>
<dbReference type="RefSeq" id="WP_371753217.1">
    <property type="nucleotide sequence ID" value="NZ_JAYJLD010000005.1"/>
</dbReference>
<evidence type="ECO:0000313" key="15">
    <source>
        <dbReference type="Proteomes" id="UP001310386"/>
    </source>
</evidence>
<keyword evidence="15" id="KW-1185">Reference proteome</keyword>
<evidence type="ECO:0000256" key="11">
    <source>
        <dbReference type="ARBA" id="ARBA00023136"/>
    </source>
</evidence>
<evidence type="ECO:0000259" key="13">
    <source>
        <dbReference type="Pfam" id="PF02163"/>
    </source>
</evidence>
<keyword evidence="7" id="KW-0378">Hydrolase</keyword>
<dbReference type="CDD" id="cd06160">
    <property type="entry name" value="S2P-M50_like_2"/>
    <property type="match status" value="1"/>
</dbReference>
<keyword evidence="4 14" id="KW-0645">Protease</keyword>
<keyword evidence="5 12" id="KW-0812">Transmembrane</keyword>
<keyword evidence="10" id="KW-0482">Metalloprotease</keyword>
<organism evidence="14 15">
    <name type="scientific">Ferviditalea candida</name>
    <dbReference type="NCBI Taxonomy" id="3108399"/>
    <lineage>
        <taxon>Bacteria</taxon>
        <taxon>Bacillati</taxon>
        <taxon>Bacillota</taxon>
        <taxon>Bacilli</taxon>
        <taxon>Bacillales</taxon>
        <taxon>Paenibacillaceae</taxon>
        <taxon>Ferviditalea</taxon>
    </lineage>
</organism>